<organism evidence="1 2">
    <name type="scientific">Mycobacterium phage Mendokysei</name>
    <dbReference type="NCBI Taxonomy" id="2099637"/>
    <lineage>
        <taxon>Viruses</taxon>
        <taxon>Duplodnaviria</taxon>
        <taxon>Heunggongvirae</taxon>
        <taxon>Uroviricota</taxon>
        <taxon>Caudoviricetes</taxon>
        <taxon>Bernalvirus</taxon>
        <taxon>Bernalvirus mendokysei</taxon>
    </lineage>
</organism>
<sequence length="85" mass="9534">MSSEFTPRQIAAADQLLADVENQLAAPLRTLRQKLDAGDDPTVTYLRISRQLAYVMEVGGPHIRSMIATSYVAALFELDRRNRTQ</sequence>
<proteinExistence type="predicted"/>
<evidence type="ECO:0000313" key="1">
    <source>
        <dbReference type="EMBL" id="AVJ50265.1"/>
    </source>
</evidence>
<dbReference type="KEGG" id="vg:60335868"/>
<accession>A0A2P1CGY8</accession>
<reference evidence="2" key="1">
    <citation type="submission" date="2018-02" db="EMBL/GenBank/DDBJ databases">
        <authorList>
            <person name="Yee B."/>
            <person name="Bell B."/>
            <person name="Donohue J.-P."/>
            <person name="Ares M.Jr."/>
            <person name="Hartzog G.A."/>
            <person name="Dargyte M."/>
            <person name="DeMattos M."/>
            <person name="Divekar N."/>
            <person name="Farooq S."/>
            <person name="Hardison E."/>
            <person name="Peracchi L."/>
            <person name="Phillips A."/>
            <person name="Sennef S."/>
            <person name="Fridland S."/>
            <person name="Valenzuela-Sanchez M."/>
            <person name="Stoner T.H."/>
            <person name="Russell D.A."/>
            <person name="Pope W.H."/>
            <person name="Jacobs-Sera D."/>
            <person name="Hatfull G.F."/>
        </authorList>
    </citation>
    <scope>NUCLEOTIDE SEQUENCE [LARGE SCALE GENOMIC DNA]</scope>
</reference>
<keyword evidence="2" id="KW-1185">Reference proteome</keyword>
<dbReference type="RefSeq" id="YP_009964159.1">
    <property type="nucleotide sequence ID" value="NC_051726.1"/>
</dbReference>
<evidence type="ECO:0000313" key="2">
    <source>
        <dbReference type="Proteomes" id="UP000241021"/>
    </source>
</evidence>
<dbReference type="GeneID" id="60335868"/>
<dbReference type="Proteomes" id="UP000241021">
    <property type="component" value="Segment"/>
</dbReference>
<protein>
    <submittedName>
        <fullName evidence="1">Uncharacterized protein</fullName>
    </submittedName>
</protein>
<gene>
    <name evidence="1" type="primary">49</name>
    <name evidence="1" type="ORF">SEA_MENDOKYSEI_49</name>
</gene>
<dbReference type="EMBL" id="MG925349">
    <property type="protein sequence ID" value="AVJ50265.1"/>
    <property type="molecule type" value="Genomic_DNA"/>
</dbReference>
<name>A0A2P1CGY8_9CAUD</name>